<sequence length="286" mass="32122">MSYIELINRFWILHEEVGFSTTAVALYFYLLKVNNALSWKSSFKRNNAKTQADLTVHRKKLLEAKKELANAGLISFTTSKTNGNVTYTILKNNLTIEESTKEVTNQVAKTIAKEVTKHATKSNPKEGTKEVAKVVALKLDIDKEEDKDIDKNKETKKAGSFEKSSSGTKISSAKTKTKKKVAPKKKVETSLEGEWAALMNRFLEHRLLLGSPIKTPQGIKARENRLLQLSNNDLQLAKKILNQTIENEWKDFYPLKNGGYENNRSAVSANQPIVNATANHTEEEAL</sequence>
<evidence type="ECO:0000313" key="1">
    <source>
        <dbReference type="EMBL" id="QZE15373.1"/>
    </source>
</evidence>
<keyword evidence="2" id="KW-1185">Reference proteome</keyword>
<evidence type="ECO:0000313" key="2">
    <source>
        <dbReference type="Proteomes" id="UP000826212"/>
    </source>
</evidence>
<dbReference type="Proteomes" id="UP000826212">
    <property type="component" value="Chromosome"/>
</dbReference>
<reference evidence="1" key="1">
    <citation type="submission" date="2021-08" db="EMBL/GenBank/DDBJ databases">
        <title>Novel anaerobic bacterium isolated from sea squirt in East Sea, Republic of Korea.</title>
        <authorList>
            <person name="Nguyen T.H."/>
            <person name="Li Z."/>
            <person name="Lee Y.-J."/>
            <person name="Ko J."/>
            <person name="Kim S.-G."/>
        </authorList>
    </citation>
    <scope>NUCLEOTIDE SEQUENCE</scope>
    <source>
        <strain evidence="1">KCTC 25031</strain>
    </source>
</reference>
<dbReference type="EMBL" id="CP081303">
    <property type="protein sequence ID" value="QZE15373.1"/>
    <property type="molecule type" value="Genomic_DNA"/>
</dbReference>
<proteinExistence type="predicted"/>
<protein>
    <submittedName>
        <fullName evidence="1">Uncharacterized protein</fullName>
    </submittedName>
</protein>
<accession>A0AC61NI63</accession>
<name>A0AC61NI63_9BACT</name>
<organism evidence="1 2">
    <name type="scientific">Halosquirtibacter laminarini</name>
    <dbReference type="NCBI Taxonomy" id="3374600"/>
    <lineage>
        <taxon>Bacteria</taxon>
        <taxon>Pseudomonadati</taxon>
        <taxon>Bacteroidota</taxon>
        <taxon>Bacteroidia</taxon>
        <taxon>Marinilabiliales</taxon>
        <taxon>Prolixibacteraceae</taxon>
        <taxon>Halosquirtibacter</taxon>
    </lineage>
</organism>
<gene>
    <name evidence="1" type="ORF">K4L44_05940</name>
</gene>